<reference evidence="4 5" key="1">
    <citation type="submission" date="2017-08" db="EMBL/GenBank/DDBJ databases">
        <title>Infants hospitalized years apart are colonized by the same room-sourced microbial strains.</title>
        <authorList>
            <person name="Brooks B."/>
            <person name="Olm M.R."/>
            <person name="Firek B.A."/>
            <person name="Baker R."/>
            <person name="Thomas B.C."/>
            <person name="Morowitz M.J."/>
            <person name="Banfield J.F."/>
        </authorList>
    </citation>
    <scope>NUCLEOTIDE SEQUENCE [LARGE SCALE GENOMIC DNA]</scope>
    <source>
        <strain evidence="4">S2_012_000_R2_81</strain>
    </source>
</reference>
<dbReference type="PANTHER" id="PTHR35147:SF3">
    <property type="entry name" value="CHEMORECEPTOR GLUTAMINE DEAMIDASE CHED 1-RELATED"/>
    <property type="match status" value="1"/>
</dbReference>
<name>A0A2W5DMX8_9BURK</name>
<evidence type="ECO:0000313" key="5">
    <source>
        <dbReference type="Proteomes" id="UP000249633"/>
    </source>
</evidence>
<organism evidence="4 5">
    <name type="scientific">Roseateles depolymerans</name>
    <dbReference type="NCBI Taxonomy" id="76731"/>
    <lineage>
        <taxon>Bacteria</taxon>
        <taxon>Pseudomonadati</taxon>
        <taxon>Pseudomonadota</taxon>
        <taxon>Betaproteobacteria</taxon>
        <taxon>Burkholderiales</taxon>
        <taxon>Sphaerotilaceae</taxon>
        <taxon>Roseateles</taxon>
    </lineage>
</organism>
<evidence type="ECO:0000256" key="1">
    <source>
        <dbReference type="ARBA" id="ARBA00022500"/>
    </source>
</evidence>
<dbReference type="CDD" id="cd16352">
    <property type="entry name" value="CheD"/>
    <property type="match status" value="1"/>
</dbReference>
<dbReference type="InterPro" id="IPR005659">
    <property type="entry name" value="Chemorcpt_Glu_NH3ase_CheD"/>
</dbReference>
<dbReference type="Gene3D" id="3.30.1330.200">
    <property type="match status" value="1"/>
</dbReference>
<evidence type="ECO:0000256" key="2">
    <source>
        <dbReference type="ARBA" id="ARBA00022801"/>
    </source>
</evidence>
<dbReference type="GO" id="GO:0006935">
    <property type="term" value="P:chemotaxis"/>
    <property type="evidence" value="ECO:0007669"/>
    <property type="project" value="UniProtKB-UniRule"/>
</dbReference>
<dbReference type="AlphaFoldDB" id="A0A2W5DMX8"/>
<dbReference type="InterPro" id="IPR038592">
    <property type="entry name" value="CheD-like_sf"/>
</dbReference>
<dbReference type="PANTHER" id="PTHR35147">
    <property type="entry name" value="CHEMORECEPTOR GLUTAMINE DEAMIDASE CHED-RELATED"/>
    <property type="match status" value="1"/>
</dbReference>
<dbReference type="Proteomes" id="UP000249633">
    <property type="component" value="Unassembled WGS sequence"/>
</dbReference>
<comment type="similarity">
    <text evidence="3">Belongs to the CheD family.</text>
</comment>
<dbReference type="InterPro" id="IPR011324">
    <property type="entry name" value="Cytotoxic_necrot_fac-like_cat"/>
</dbReference>
<accession>A0A2W5DMX8</accession>
<dbReference type="EMBL" id="QFOD01000009">
    <property type="protein sequence ID" value="PZP32073.1"/>
    <property type="molecule type" value="Genomic_DNA"/>
</dbReference>
<dbReference type="HAMAP" id="MF_01440">
    <property type="entry name" value="CheD"/>
    <property type="match status" value="1"/>
</dbReference>
<comment type="caution">
    <text evidence="4">The sequence shown here is derived from an EMBL/GenBank/DDBJ whole genome shotgun (WGS) entry which is preliminary data.</text>
</comment>
<dbReference type="GO" id="GO:0050568">
    <property type="term" value="F:protein-glutamine glutaminase activity"/>
    <property type="evidence" value="ECO:0007669"/>
    <property type="project" value="UniProtKB-UniRule"/>
</dbReference>
<protein>
    <recommendedName>
        <fullName evidence="3">Probable chemoreceptor glutamine deamidase CheD</fullName>
        <ecNumber evidence="3">3.5.1.44</ecNumber>
    </recommendedName>
</protein>
<dbReference type="EC" id="3.5.1.44" evidence="3"/>
<dbReference type="SUPFAM" id="SSF64438">
    <property type="entry name" value="CNF1/YfiH-like putative cysteine hydrolases"/>
    <property type="match status" value="1"/>
</dbReference>
<proteinExistence type="inferred from homology"/>
<dbReference type="Pfam" id="PF03975">
    <property type="entry name" value="CheD"/>
    <property type="match status" value="1"/>
</dbReference>
<evidence type="ECO:0000256" key="3">
    <source>
        <dbReference type="HAMAP-Rule" id="MF_01440"/>
    </source>
</evidence>
<gene>
    <name evidence="3" type="primary">cheD</name>
    <name evidence="4" type="ORF">DI603_11500</name>
</gene>
<keyword evidence="1 3" id="KW-0145">Chemotaxis</keyword>
<comment type="catalytic activity">
    <reaction evidence="3">
        <text>L-glutaminyl-[protein] + H2O = L-glutamyl-[protein] + NH4(+)</text>
        <dbReference type="Rhea" id="RHEA:16441"/>
        <dbReference type="Rhea" id="RHEA-COMP:10207"/>
        <dbReference type="Rhea" id="RHEA-COMP:10208"/>
        <dbReference type="ChEBI" id="CHEBI:15377"/>
        <dbReference type="ChEBI" id="CHEBI:28938"/>
        <dbReference type="ChEBI" id="CHEBI:29973"/>
        <dbReference type="ChEBI" id="CHEBI:30011"/>
        <dbReference type="EC" id="3.5.1.44"/>
    </reaction>
</comment>
<sequence>MKQTTVHLAPGDYFVGDARYRVRTLLGSCVSITLWNGAQRRGAMSHFLLADRPQRPRPQDPLGLDARYGNEALTLMLRRLARHDIRPQDCQAKVFGGANMFPRQGRSLRLPVGRRNGSAATEWLAQAGIEVVSTSLFGIGYRVIIFDIATGDVWARQAGGTEGEERPAPLRS</sequence>
<evidence type="ECO:0000313" key="4">
    <source>
        <dbReference type="EMBL" id="PZP32073.1"/>
    </source>
</evidence>
<comment type="function">
    <text evidence="3">Probably deamidates glutamine residues to glutamate on methyl-accepting chemotaxis receptors (MCPs), playing an important role in chemotaxis.</text>
</comment>
<keyword evidence="2 3" id="KW-0378">Hydrolase</keyword>